<proteinExistence type="predicted"/>
<evidence type="ECO:0000313" key="1">
    <source>
        <dbReference type="EMBL" id="CAD8890890.1"/>
    </source>
</evidence>
<dbReference type="AlphaFoldDB" id="A0A7S1FUS7"/>
<reference evidence="1" key="1">
    <citation type="submission" date="2021-01" db="EMBL/GenBank/DDBJ databases">
        <authorList>
            <person name="Corre E."/>
            <person name="Pelletier E."/>
            <person name="Niang G."/>
            <person name="Scheremetjew M."/>
            <person name="Finn R."/>
            <person name="Kale V."/>
            <person name="Holt S."/>
            <person name="Cochrane G."/>
            <person name="Meng A."/>
            <person name="Brown T."/>
            <person name="Cohen L."/>
        </authorList>
    </citation>
    <scope>NUCLEOTIDE SEQUENCE</scope>
    <source>
        <strain evidence="1">308</strain>
    </source>
</reference>
<protein>
    <submittedName>
        <fullName evidence="1">Uncharacterized protein</fullName>
    </submittedName>
</protein>
<accession>A0A7S1FUS7</accession>
<gene>
    <name evidence="1" type="ORF">CHYS00102_LOCUS18096</name>
</gene>
<organism evidence="1">
    <name type="scientific">Corethron hystrix</name>
    <dbReference type="NCBI Taxonomy" id="216773"/>
    <lineage>
        <taxon>Eukaryota</taxon>
        <taxon>Sar</taxon>
        <taxon>Stramenopiles</taxon>
        <taxon>Ochrophyta</taxon>
        <taxon>Bacillariophyta</taxon>
        <taxon>Coscinodiscophyceae</taxon>
        <taxon>Corethrophycidae</taxon>
        <taxon>Corethrales</taxon>
        <taxon>Corethraceae</taxon>
        <taxon>Corethron</taxon>
    </lineage>
</organism>
<dbReference type="EMBL" id="HBFR01025229">
    <property type="protein sequence ID" value="CAD8890890.1"/>
    <property type="molecule type" value="Transcribed_RNA"/>
</dbReference>
<name>A0A7S1FUS7_9STRA</name>
<sequence>MDTGNEAAALVVRFCSKARIDLSGICVVTVHENHGSISGSFVIDLRKKNLPALLESYPSELPGGIQHKYFDGFSVSVCSNLDPRVIDNVIDTKPTEESSRNVFCCDPSNWNPKNLKYNSKESVFDSPQISRQATGTIPPGIYLLFPTRH</sequence>